<feature type="compositionally biased region" description="Polar residues" evidence="9">
    <location>
        <begin position="64"/>
        <end position="88"/>
    </location>
</feature>
<keyword evidence="7 8" id="KW-0175">Coiled coil</keyword>
<evidence type="ECO:0000256" key="2">
    <source>
        <dbReference type="ARBA" id="ARBA00004496"/>
    </source>
</evidence>
<protein>
    <recommendedName>
        <fullName evidence="4 8">Stress response protein NST1</fullName>
    </recommendedName>
</protein>
<feature type="compositionally biased region" description="Basic and acidic residues" evidence="9">
    <location>
        <begin position="126"/>
        <end position="139"/>
    </location>
</feature>
<keyword evidence="6 8" id="KW-0346">Stress response</keyword>
<dbReference type="VEuPathDB" id="FungiDB:BLGHR1_10090"/>
<dbReference type="PANTHER" id="PTHR31780:SF10">
    <property type="entry name" value="LD36051P"/>
    <property type="match status" value="1"/>
</dbReference>
<feature type="compositionally biased region" description="Low complexity" evidence="9">
    <location>
        <begin position="25"/>
        <end position="35"/>
    </location>
</feature>
<evidence type="ECO:0000256" key="5">
    <source>
        <dbReference type="ARBA" id="ARBA00022490"/>
    </source>
</evidence>
<feature type="region of interest" description="Disordered" evidence="9">
    <location>
        <begin position="925"/>
        <end position="1041"/>
    </location>
</feature>
<evidence type="ECO:0000256" key="4">
    <source>
        <dbReference type="ARBA" id="ARBA00020733"/>
    </source>
</evidence>
<feature type="compositionally biased region" description="Acidic residues" evidence="9">
    <location>
        <begin position="486"/>
        <end position="513"/>
    </location>
</feature>
<evidence type="ECO:0000256" key="7">
    <source>
        <dbReference type="ARBA" id="ARBA00023054"/>
    </source>
</evidence>
<accession>A0A383UGD1</accession>
<sequence length="1223" mass="136126">MILQSSAYEQLIGMPSNRRQQTVQSSTASGSAKSASKPENKNGTKMTSVPKGLSSIEIFDTLPTMATTSNGTNNHSAATPNTNGSPNVNRKKQKRREKEAAKRAAADQQSGPSVNSVSPSISMQRKMQELEDCLRKHSLGDQFTPRQQNEPCDDEPYYSDEVYSGSFEANGSLQNDYETLSPNNTNAKKSKKKRKSKSGQARVTVNARGNDAIENHVGIPLPSVENNNVSRGPGISKEKIWNTSSQEERERIKEFWLSLGEDERKSLVKVEKDAVLKKMKEQQKHSCSCTVCGRKRTAIEEELEVLYDAYYEELEQYANHQGDNGHPMMPPPRRFGAMSGIQPPNLLPPVFNPQQPSRGRIVEQLDEDDDEDGENGGNEEYSEDEVEDDEDDDYSEDEPEEIPRSHAADFFNFGNSLTVQGGILTVADDLLKNDGKKFIEMMEQLAERRMAREEDAREQFTNPIYVQPPNTTLHSHSHVHNHPAPPEEEDYDEDEEDEEEYDSQDEDYDEEELSTMTEEQRMEEGRRMFQIFAARMFEQRVLTAYKKKVSEERTQRLLEELEEETRAKSEKQAKKARDAQKKKEKLVQKKLALAEEKAKREAEEAEKLAAIRQAEEKRAEEARIRGELKRKKKEALKKAEEEERLRKEAEKVRRVQEQRERQAEQERKQREAKGRERKEKDEQRQKDKEAKEAKEREAKERREKSERERQDAEVKAKAEKEQKEKQRREECLSQRDAAPVAPHTTTAKRPPVPIPVNLQPHQIASPHIPVATPAISKAPTPIKFRKPSQQDSSSPMPHTPQNSGLNNDISPLSAHPQNSPGPIGPPSKAQSPYPFLHQPQATSPMHAALKSPPGILSQPNPFGNMQSMNVLPFPPGMPIMGPGFGRLQHEPVYPSQQGIGAQFRPIVGSNGIPLSINMHPIPQGRGFPIQHGPPGYPPGLQGNGLGGIGQAFSAQKDHPVPQTHSRQQSGSLDLSGPSAQPIARPAPIGRPASIVHGQHPRDAKNDIDDLSNHLGSSALLDDSDEPINSDTAPRNISGGHRQSFVAPFGLAQPTFPGPNNSYGSWGAGPSNPFGPSSLPDPNIVGGWPSNGFMVGAQNVRLPQTRSVGVRLMICRACKNLEGGSPDNFNSLKAIKDQIDHMNPPGEVNVSEKEILDICETEGNSMNGGGSFEVRDDGNGHMSIRFEIEISPHRPLAVPGEIGSPIISNSGLTRFPPAHPPHWY</sequence>
<dbReference type="InterPro" id="IPR025279">
    <property type="entry name" value="NST1"/>
</dbReference>
<evidence type="ECO:0000256" key="8">
    <source>
        <dbReference type="RuleBase" id="RU049441"/>
    </source>
</evidence>
<evidence type="ECO:0000313" key="11">
    <source>
        <dbReference type="Proteomes" id="UP000275772"/>
    </source>
</evidence>
<feature type="compositionally biased region" description="Low complexity" evidence="9">
    <location>
        <begin position="979"/>
        <end position="992"/>
    </location>
</feature>
<feature type="compositionally biased region" description="Polar residues" evidence="9">
    <location>
        <begin position="787"/>
        <end position="820"/>
    </location>
</feature>
<feature type="compositionally biased region" description="Acidic residues" evidence="9">
    <location>
        <begin position="364"/>
        <end position="374"/>
    </location>
</feature>
<evidence type="ECO:0000256" key="3">
    <source>
        <dbReference type="ARBA" id="ARBA00007112"/>
    </source>
</evidence>
<gene>
    <name evidence="10" type="ORF">BLGHR1_10090</name>
</gene>
<feature type="compositionally biased region" description="Basic residues" evidence="9">
    <location>
        <begin position="188"/>
        <end position="197"/>
    </location>
</feature>
<feature type="compositionally biased region" description="Polar residues" evidence="9">
    <location>
        <begin position="464"/>
        <end position="474"/>
    </location>
</feature>
<name>A0A383UGD1_BLUHO</name>
<proteinExistence type="inferred from homology"/>
<dbReference type="AlphaFoldDB" id="A0A383UGD1"/>
<feature type="compositionally biased region" description="Polar residues" evidence="9">
    <location>
        <begin position="167"/>
        <end position="187"/>
    </location>
</feature>
<dbReference type="InterPro" id="IPR051195">
    <property type="entry name" value="Fungal_stress_NST1"/>
</dbReference>
<dbReference type="PANTHER" id="PTHR31780">
    <property type="entry name" value="STRESS RESPONSE PROTEIN NST1-RELATED"/>
    <property type="match status" value="1"/>
</dbReference>
<keyword evidence="5 8" id="KW-0963">Cytoplasm</keyword>
<feature type="region of interest" description="Disordered" evidence="9">
    <location>
        <begin position="464"/>
        <end position="522"/>
    </location>
</feature>
<dbReference type="GO" id="GO:0005737">
    <property type="term" value="C:cytoplasm"/>
    <property type="evidence" value="ECO:0007669"/>
    <property type="project" value="UniProtKB-SubCell"/>
</dbReference>
<dbReference type="Proteomes" id="UP000275772">
    <property type="component" value="Unassembled WGS sequence"/>
</dbReference>
<feature type="compositionally biased region" description="Polar residues" evidence="9">
    <location>
        <begin position="962"/>
        <end position="972"/>
    </location>
</feature>
<comment type="similarity">
    <text evidence="3 8">Belongs to the NST1 family.</text>
</comment>
<feature type="compositionally biased region" description="Basic and acidic residues" evidence="9">
    <location>
        <begin position="614"/>
        <end position="627"/>
    </location>
</feature>
<feature type="region of interest" description="Disordered" evidence="9">
    <location>
        <begin position="320"/>
        <end position="402"/>
    </location>
</feature>
<evidence type="ECO:0000256" key="6">
    <source>
        <dbReference type="ARBA" id="ARBA00023016"/>
    </source>
</evidence>
<feature type="compositionally biased region" description="Basic and acidic residues" evidence="9">
    <location>
        <begin position="999"/>
        <end position="1011"/>
    </location>
</feature>
<comment type="function">
    <text evidence="1 8">May act as a negative regulator of salt tolerance.</text>
</comment>
<feature type="region of interest" description="Disordered" evidence="9">
    <location>
        <begin position="844"/>
        <end position="863"/>
    </location>
</feature>
<feature type="compositionally biased region" description="Basic and acidic residues" evidence="9">
    <location>
        <begin position="636"/>
        <end position="733"/>
    </location>
</feature>
<evidence type="ECO:0000256" key="9">
    <source>
        <dbReference type="SAM" id="MobiDB-lite"/>
    </source>
</evidence>
<dbReference type="Pfam" id="PF13945">
    <property type="entry name" value="NST1"/>
    <property type="match status" value="1"/>
</dbReference>
<evidence type="ECO:0000313" key="10">
    <source>
        <dbReference type="EMBL" id="SZE99339.1"/>
    </source>
</evidence>
<feature type="region of interest" description="Disordered" evidence="9">
    <location>
        <begin position="559"/>
        <end position="585"/>
    </location>
</feature>
<feature type="region of interest" description="Disordered" evidence="9">
    <location>
        <begin position="614"/>
        <end position="839"/>
    </location>
</feature>
<feature type="compositionally biased region" description="Acidic residues" evidence="9">
    <location>
        <begin position="380"/>
        <end position="400"/>
    </location>
</feature>
<dbReference type="EMBL" id="UNSH01000001">
    <property type="protein sequence ID" value="SZE99339.1"/>
    <property type="molecule type" value="Genomic_DNA"/>
</dbReference>
<comment type="subcellular location">
    <subcellularLocation>
        <location evidence="2 8">Cytoplasm</location>
    </subcellularLocation>
</comment>
<reference evidence="10 11" key="1">
    <citation type="submission" date="2017-11" db="EMBL/GenBank/DDBJ databases">
        <authorList>
            <person name="Kracher B."/>
        </authorList>
    </citation>
    <scope>NUCLEOTIDE SEQUENCE [LARGE SCALE GENOMIC DNA]</scope>
    <source>
        <strain evidence="10 11">RACE1</strain>
    </source>
</reference>
<organism evidence="10 11">
    <name type="scientific">Blumeria hordei</name>
    <name type="common">Barley powdery mildew</name>
    <name type="synonym">Blumeria graminis f. sp. hordei</name>
    <dbReference type="NCBI Taxonomy" id="2867405"/>
    <lineage>
        <taxon>Eukaryota</taxon>
        <taxon>Fungi</taxon>
        <taxon>Dikarya</taxon>
        <taxon>Ascomycota</taxon>
        <taxon>Pezizomycotina</taxon>
        <taxon>Leotiomycetes</taxon>
        <taxon>Erysiphales</taxon>
        <taxon>Erysiphaceae</taxon>
        <taxon>Blumeria</taxon>
    </lineage>
</organism>
<evidence type="ECO:0000256" key="1">
    <source>
        <dbReference type="ARBA" id="ARBA00002545"/>
    </source>
</evidence>
<feature type="region of interest" description="Disordered" evidence="9">
    <location>
        <begin position="1"/>
        <end position="203"/>
    </location>
</feature>
<feature type="compositionally biased region" description="Polar residues" evidence="9">
    <location>
        <begin position="107"/>
        <end position="125"/>
    </location>
</feature>
<feature type="compositionally biased region" description="Basic and acidic residues" evidence="9">
    <location>
        <begin position="96"/>
        <end position="105"/>
    </location>
</feature>